<evidence type="ECO:0000259" key="1">
    <source>
        <dbReference type="Pfam" id="PF06114"/>
    </source>
</evidence>
<feature type="domain" description="IrrE N-terminal-like" evidence="1">
    <location>
        <begin position="74"/>
        <end position="164"/>
    </location>
</feature>
<dbReference type="InterPro" id="IPR010359">
    <property type="entry name" value="IrrE_HExxH"/>
</dbReference>
<dbReference type="AlphaFoldDB" id="A0A382FXJ1"/>
<evidence type="ECO:0000313" key="2">
    <source>
        <dbReference type="EMBL" id="SVB67275.1"/>
    </source>
</evidence>
<sequence length="231" mass="26553">MMENKKRDYPFLKESSIEDEASKLLKAFAKEKGNNIQAPIPVFDIIEYLGYDIDFRTDGIYQDENILGGLLISKKMVEINENLSNQEGRMNFTAAHETGHIVLHVPYYLEQNKTEEKEKTEIICRKNEGFEGNKKAPEEWQADKFAANLLMPSKMVKKAFFQIQPRPVNVRKKKLLEIFFPKSPIGKAYKLAENVIQKGNFSNVSKMAMLNRLIGLRLVNGLTYRKSTATK</sequence>
<reference evidence="2" key="1">
    <citation type="submission" date="2018-05" db="EMBL/GenBank/DDBJ databases">
        <authorList>
            <person name="Lanie J.A."/>
            <person name="Ng W.-L."/>
            <person name="Kazmierczak K.M."/>
            <person name="Andrzejewski T.M."/>
            <person name="Davidsen T.M."/>
            <person name="Wayne K.J."/>
            <person name="Tettelin H."/>
            <person name="Glass J.I."/>
            <person name="Rusch D."/>
            <person name="Podicherti R."/>
            <person name="Tsui H.-C.T."/>
            <person name="Winkler M.E."/>
        </authorList>
    </citation>
    <scope>NUCLEOTIDE SEQUENCE</scope>
</reference>
<organism evidence="2">
    <name type="scientific">marine metagenome</name>
    <dbReference type="NCBI Taxonomy" id="408172"/>
    <lineage>
        <taxon>unclassified sequences</taxon>
        <taxon>metagenomes</taxon>
        <taxon>ecological metagenomes</taxon>
    </lineage>
</organism>
<dbReference type="InterPro" id="IPR052345">
    <property type="entry name" value="Rad_response_metalloprotease"/>
</dbReference>
<name>A0A382FXJ1_9ZZZZ</name>
<dbReference type="Gene3D" id="1.10.10.2910">
    <property type="match status" value="1"/>
</dbReference>
<gene>
    <name evidence="2" type="ORF">METZ01_LOCUS220129</name>
</gene>
<dbReference type="EMBL" id="UINC01052211">
    <property type="protein sequence ID" value="SVB67275.1"/>
    <property type="molecule type" value="Genomic_DNA"/>
</dbReference>
<dbReference type="PANTHER" id="PTHR43236">
    <property type="entry name" value="ANTITOXIN HIGA1"/>
    <property type="match status" value="1"/>
</dbReference>
<dbReference type="PANTHER" id="PTHR43236:SF2">
    <property type="entry name" value="BLL0069 PROTEIN"/>
    <property type="match status" value="1"/>
</dbReference>
<dbReference type="Pfam" id="PF06114">
    <property type="entry name" value="Peptidase_M78"/>
    <property type="match status" value="1"/>
</dbReference>
<protein>
    <recommendedName>
        <fullName evidence="1">IrrE N-terminal-like domain-containing protein</fullName>
    </recommendedName>
</protein>
<accession>A0A382FXJ1</accession>
<proteinExistence type="predicted"/>